<dbReference type="Proteomes" id="UP001396334">
    <property type="component" value="Unassembled WGS sequence"/>
</dbReference>
<sequence>MDKFVDQLMQSWLRIDGLGEMRNWVFIVEKYWEPATTGVMPRGWRFRGLDWVGVGRGPTEETNVGTRVGLREH</sequence>
<protein>
    <submittedName>
        <fullName evidence="1">Uncharacterized protein</fullName>
    </submittedName>
</protein>
<reference evidence="1 2" key="1">
    <citation type="journal article" date="2024" name="G3 (Bethesda)">
        <title>Genome assembly of Hibiscus sabdariffa L. provides insights into metabolisms of medicinal natural products.</title>
        <authorList>
            <person name="Kim T."/>
        </authorList>
    </citation>
    <scope>NUCLEOTIDE SEQUENCE [LARGE SCALE GENOMIC DNA]</scope>
    <source>
        <strain evidence="1">TK-2024</strain>
        <tissue evidence="1">Old leaves</tissue>
    </source>
</reference>
<evidence type="ECO:0000313" key="1">
    <source>
        <dbReference type="EMBL" id="KAK8997033.1"/>
    </source>
</evidence>
<keyword evidence="2" id="KW-1185">Reference proteome</keyword>
<organism evidence="1 2">
    <name type="scientific">Hibiscus sabdariffa</name>
    <name type="common">roselle</name>
    <dbReference type="NCBI Taxonomy" id="183260"/>
    <lineage>
        <taxon>Eukaryota</taxon>
        <taxon>Viridiplantae</taxon>
        <taxon>Streptophyta</taxon>
        <taxon>Embryophyta</taxon>
        <taxon>Tracheophyta</taxon>
        <taxon>Spermatophyta</taxon>
        <taxon>Magnoliopsida</taxon>
        <taxon>eudicotyledons</taxon>
        <taxon>Gunneridae</taxon>
        <taxon>Pentapetalae</taxon>
        <taxon>rosids</taxon>
        <taxon>malvids</taxon>
        <taxon>Malvales</taxon>
        <taxon>Malvaceae</taxon>
        <taxon>Malvoideae</taxon>
        <taxon>Hibiscus</taxon>
    </lineage>
</organism>
<accession>A0ABR2Q8N3</accession>
<comment type="caution">
    <text evidence="1">The sequence shown here is derived from an EMBL/GenBank/DDBJ whole genome shotgun (WGS) entry which is preliminary data.</text>
</comment>
<proteinExistence type="predicted"/>
<dbReference type="EMBL" id="JBBPBN010000043">
    <property type="protein sequence ID" value="KAK8997033.1"/>
    <property type="molecule type" value="Genomic_DNA"/>
</dbReference>
<evidence type="ECO:0000313" key="2">
    <source>
        <dbReference type="Proteomes" id="UP001396334"/>
    </source>
</evidence>
<gene>
    <name evidence="1" type="ORF">V6N11_020525</name>
</gene>
<name>A0ABR2Q8N3_9ROSI</name>